<dbReference type="InterPro" id="IPR002346">
    <property type="entry name" value="Mopterin_DH_FAD-bd"/>
</dbReference>
<dbReference type="EMBL" id="QWJJ01000017">
    <property type="protein sequence ID" value="RII37461.1"/>
    <property type="molecule type" value="Genomic_DNA"/>
</dbReference>
<dbReference type="GO" id="GO:0071949">
    <property type="term" value="F:FAD binding"/>
    <property type="evidence" value="ECO:0007669"/>
    <property type="project" value="InterPro"/>
</dbReference>
<feature type="domain" description="FAD-binding PCMH-type" evidence="4">
    <location>
        <begin position="15"/>
        <end position="183"/>
    </location>
</feature>
<dbReference type="InterPro" id="IPR016169">
    <property type="entry name" value="FAD-bd_PCMH_sub2"/>
</dbReference>
<evidence type="ECO:0000313" key="6">
    <source>
        <dbReference type="Proteomes" id="UP000265848"/>
    </source>
</evidence>
<dbReference type="Pfam" id="PF00941">
    <property type="entry name" value="FAD_binding_5"/>
    <property type="match status" value="1"/>
</dbReference>
<dbReference type="RefSeq" id="WP_119400381.1">
    <property type="nucleotide sequence ID" value="NZ_QWJJ01000017.1"/>
</dbReference>
<gene>
    <name evidence="5" type="ORF">DL237_17495</name>
</gene>
<name>A0A399IWR4_9RHOB</name>
<dbReference type="GO" id="GO:0016491">
    <property type="term" value="F:oxidoreductase activity"/>
    <property type="evidence" value="ECO:0007669"/>
    <property type="project" value="UniProtKB-KW"/>
</dbReference>
<keyword evidence="3" id="KW-0560">Oxidoreductase</keyword>
<dbReference type="PROSITE" id="PS51387">
    <property type="entry name" value="FAD_PCMH"/>
    <property type="match status" value="1"/>
</dbReference>
<accession>A0A399IWR4</accession>
<dbReference type="InterPro" id="IPR016166">
    <property type="entry name" value="FAD-bd_PCMH"/>
</dbReference>
<dbReference type="PANTHER" id="PTHR42659:SF2">
    <property type="entry name" value="XANTHINE DEHYDROGENASE SUBUNIT C-RELATED"/>
    <property type="match status" value="1"/>
</dbReference>
<keyword evidence="2" id="KW-0274">FAD</keyword>
<dbReference type="Proteomes" id="UP000265848">
    <property type="component" value="Unassembled WGS sequence"/>
</dbReference>
<keyword evidence="6" id="KW-1185">Reference proteome</keyword>
<dbReference type="SUPFAM" id="SSF56176">
    <property type="entry name" value="FAD-binding/transporter-associated domain-like"/>
    <property type="match status" value="1"/>
</dbReference>
<organism evidence="5 6">
    <name type="scientific">Pseudooceanicola sediminis</name>
    <dbReference type="NCBI Taxonomy" id="2211117"/>
    <lineage>
        <taxon>Bacteria</taxon>
        <taxon>Pseudomonadati</taxon>
        <taxon>Pseudomonadota</taxon>
        <taxon>Alphaproteobacteria</taxon>
        <taxon>Rhodobacterales</taxon>
        <taxon>Paracoccaceae</taxon>
        <taxon>Pseudooceanicola</taxon>
    </lineage>
</organism>
<evidence type="ECO:0000259" key="4">
    <source>
        <dbReference type="PROSITE" id="PS51387"/>
    </source>
</evidence>
<dbReference type="Gene3D" id="3.30.43.10">
    <property type="entry name" value="Uridine Diphospho-n-acetylenolpyruvylglucosamine Reductase, domain 2"/>
    <property type="match status" value="1"/>
</dbReference>
<dbReference type="InterPro" id="IPR036318">
    <property type="entry name" value="FAD-bd_PCMH-like_sf"/>
</dbReference>
<proteinExistence type="predicted"/>
<evidence type="ECO:0000256" key="2">
    <source>
        <dbReference type="ARBA" id="ARBA00022827"/>
    </source>
</evidence>
<dbReference type="PANTHER" id="PTHR42659">
    <property type="entry name" value="XANTHINE DEHYDROGENASE SUBUNIT C-RELATED"/>
    <property type="match status" value="1"/>
</dbReference>
<dbReference type="Gene3D" id="3.30.465.10">
    <property type="match status" value="1"/>
</dbReference>
<evidence type="ECO:0000313" key="5">
    <source>
        <dbReference type="EMBL" id="RII37461.1"/>
    </source>
</evidence>
<reference evidence="5 6" key="1">
    <citation type="submission" date="2018-08" db="EMBL/GenBank/DDBJ databases">
        <title>Pseudooceanicola sediminis CY03 in the family Rhodobacteracea.</title>
        <authorList>
            <person name="Zhang Y.-J."/>
        </authorList>
    </citation>
    <scope>NUCLEOTIDE SEQUENCE [LARGE SCALE GENOMIC DNA]</scope>
    <source>
        <strain evidence="5 6">CY03</strain>
    </source>
</reference>
<keyword evidence="1" id="KW-0285">Flavoprotein</keyword>
<dbReference type="AlphaFoldDB" id="A0A399IWR4"/>
<evidence type="ECO:0000256" key="1">
    <source>
        <dbReference type="ARBA" id="ARBA00022630"/>
    </source>
</evidence>
<comment type="caution">
    <text evidence="5">The sequence shown here is derived from an EMBL/GenBank/DDBJ whole genome shotgun (WGS) entry which is preliminary data.</text>
</comment>
<protein>
    <recommendedName>
        <fullName evidence="4">FAD-binding PCMH-type domain-containing protein</fullName>
    </recommendedName>
</protein>
<dbReference type="InterPro" id="IPR051312">
    <property type="entry name" value="Diverse_Substr_Oxidored"/>
</dbReference>
<dbReference type="OrthoDB" id="9793944at2"/>
<evidence type="ECO:0000256" key="3">
    <source>
        <dbReference type="ARBA" id="ARBA00023002"/>
    </source>
</evidence>
<sequence length="269" mass="29192">MFHSPSARQVARTPADLAPMPLYRPETISEALAALHESGGTIYAGGTDFFAGVRQGLSPKALIWVAAIAEMKGCTIDSNGLHMGALNTHDESVAAPELDAVPGLAEAWSKIATVRIRHQATLGGNLMARRERYELSILLTALGATARMVGPELQVDMPVQDLWQADLEKTPLLASITIPLDNAPMLAYERSMRPTFTQALCRRGQALRCVMATEWLQPWFKDAPLDADAGQMMSGLPADFHDPAVSRAHLVRAGSVFLKRQIARLEDLA</sequence>
<dbReference type="InterPro" id="IPR016167">
    <property type="entry name" value="FAD-bd_PCMH_sub1"/>
</dbReference>